<dbReference type="PANTHER" id="PTHR22916">
    <property type="entry name" value="GLYCOSYLTRANSFERASE"/>
    <property type="match status" value="1"/>
</dbReference>
<gene>
    <name evidence="2" type="ORF">NH26_03955</name>
</gene>
<keyword evidence="3" id="KW-1185">Reference proteome</keyword>
<sequence length="292" mass="34162">MISIIIPVFNAEKYLIRAIKSVLAIDLEKEIILIEDSSPDDSINICRDYVKKYPKLIKLYQHPDKKNHGAGPSRNLGIEKANGKYISFLDADDYYLPNRFNEDIEILNNNNDIDATYGVIGVEYHSKIAKEKHLKRMIVCKSIINNKNLPIDFTGIEEKIKPQNLFYALITGKYGWIHLNGLTLRKSSIQKMELFRDLRLGQDTDFIWRLSFEKCMLGISNNRPIAIRNVHDENRILDGKVDKIDWQYWYSLVSLNNGDLKSKFFLLNRISEGDHLIFRLFFLLKKMVFKWN</sequence>
<name>A0A1S1YX09_FLAPC</name>
<accession>A0A1S1YX09</accession>
<dbReference type="Gene3D" id="3.90.550.10">
    <property type="entry name" value="Spore Coat Polysaccharide Biosynthesis Protein SpsA, Chain A"/>
    <property type="match status" value="1"/>
</dbReference>
<protein>
    <recommendedName>
        <fullName evidence="1">Glycosyltransferase 2-like domain-containing protein</fullName>
    </recommendedName>
</protein>
<organism evidence="2 3">
    <name type="scientific">Flammeovirga pacifica</name>
    <dbReference type="NCBI Taxonomy" id="915059"/>
    <lineage>
        <taxon>Bacteria</taxon>
        <taxon>Pseudomonadati</taxon>
        <taxon>Bacteroidota</taxon>
        <taxon>Cytophagia</taxon>
        <taxon>Cytophagales</taxon>
        <taxon>Flammeovirgaceae</taxon>
        <taxon>Flammeovirga</taxon>
    </lineage>
</organism>
<proteinExistence type="predicted"/>
<dbReference type="GO" id="GO:0016758">
    <property type="term" value="F:hexosyltransferase activity"/>
    <property type="evidence" value="ECO:0007669"/>
    <property type="project" value="UniProtKB-ARBA"/>
</dbReference>
<dbReference type="SUPFAM" id="SSF53448">
    <property type="entry name" value="Nucleotide-diphospho-sugar transferases"/>
    <property type="match status" value="1"/>
</dbReference>
<dbReference type="Pfam" id="PF00535">
    <property type="entry name" value="Glycos_transf_2"/>
    <property type="match status" value="1"/>
</dbReference>
<dbReference type="EMBL" id="JRYR02000001">
    <property type="protein sequence ID" value="OHX65560.1"/>
    <property type="molecule type" value="Genomic_DNA"/>
</dbReference>
<comment type="caution">
    <text evidence="2">The sequence shown here is derived from an EMBL/GenBank/DDBJ whole genome shotgun (WGS) entry which is preliminary data.</text>
</comment>
<reference evidence="2 3" key="1">
    <citation type="journal article" date="2012" name="Int. J. Syst. Evol. Microbiol.">
        <title>Flammeovirga pacifica sp. nov., isolated from deep-sea sediment.</title>
        <authorList>
            <person name="Xu H."/>
            <person name="Fu Y."/>
            <person name="Yang N."/>
            <person name="Ding Z."/>
            <person name="Lai Q."/>
            <person name="Zeng R."/>
        </authorList>
    </citation>
    <scope>NUCLEOTIDE SEQUENCE [LARGE SCALE GENOMIC DNA]</scope>
    <source>
        <strain evidence="3">DSM 24597 / LMG 26175 / WPAGA1</strain>
    </source>
</reference>
<dbReference type="RefSeq" id="WP_052431937.1">
    <property type="nucleotide sequence ID" value="NZ_JRYR02000001.1"/>
</dbReference>
<dbReference type="STRING" id="915059.NH26_03955"/>
<dbReference type="CDD" id="cd00761">
    <property type="entry name" value="Glyco_tranf_GTA_type"/>
    <property type="match status" value="1"/>
</dbReference>
<evidence type="ECO:0000259" key="1">
    <source>
        <dbReference type="Pfam" id="PF00535"/>
    </source>
</evidence>
<dbReference type="Proteomes" id="UP000179797">
    <property type="component" value="Unassembled WGS sequence"/>
</dbReference>
<evidence type="ECO:0000313" key="3">
    <source>
        <dbReference type="Proteomes" id="UP000179797"/>
    </source>
</evidence>
<dbReference type="InterPro" id="IPR029044">
    <property type="entry name" value="Nucleotide-diphossugar_trans"/>
</dbReference>
<dbReference type="AlphaFoldDB" id="A0A1S1YX09"/>
<feature type="domain" description="Glycosyltransferase 2-like" evidence="1">
    <location>
        <begin position="3"/>
        <end position="132"/>
    </location>
</feature>
<dbReference type="PANTHER" id="PTHR22916:SF3">
    <property type="entry name" value="UDP-GLCNAC:BETAGAL BETA-1,3-N-ACETYLGLUCOSAMINYLTRANSFERASE-LIKE PROTEIN 1"/>
    <property type="match status" value="1"/>
</dbReference>
<dbReference type="InterPro" id="IPR001173">
    <property type="entry name" value="Glyco_trans_2-like"/>
</dbReference>
<evidence type="ECO:0000313" key="2">
    <source>
        <dbReference type="EMBL" id="OHX65560.1"/>
    </source>
</evidence>